<keyword evidence="5" id="KW-0813">Transport</keyword>
<keyword evidence="10" id="KW-0811">Translocation</keyword>
<keyword evidence="6 14" id="KW-0853">WD repeat</keyword>
<dbReference type="Proteomes" id="UP001497525">
    <property type="component" value="Unassembled WGS sequence"/>
</dbReference>
<dbReference type="InterPro" id="IPR036322">
    <property type="entry name" value="WD40_repeat_dom_sf"/>
</dbReference>
<keyword evidence="8" id="KW-0509">mRNA transport</keyword>
<keyword evidence="13" id="KW-0539">Nucleus</keyword>
<evidence type="ECO:0000256" key="1">
    <source>
        <dbReference type="ARBA" id="ARBA00004371"/>
    </source>
</evidence>
<dbReference type="InterPro" id="IPR015943">
    <property type="entry name" value="WD40/YVTN_repeat-like_dom_sf"/>
</dbReference>
<dbReference type="GO" id="GO:0005198">
    <property type="term" value="F:structural molecule activity"/>
    <property type="evidence" value="ECO:0007669"/>
    <property type="project" value="InterPro"/>
</dbReference>
<dbReference type="AlphaFoldDB" id="A0AAV2TN39"/>
<name>A0AAV2TN39_CALDB</name>
<accession>A0AAV2TN39</accession>
<evidence type="ECO:0000256" key="12">
    <source>
        <dbReference type="ARBA" id="ARBA00023228"/>
    </source>
</evidence>
<evidence type="ECO:0000256" key="8">
    <source>
        <dbReference type="ARBA" id="ARBA00022816"/>
    </source>
</evidence>
<gene>
    <name evidence="15" type="ORF">CDAUBV1_LOCUS11697</name>
</gene>
<dbReference type="GO" id="GO:0030127">
    <property type="term" value="C:COPII vesicle coat"/>
    <property type="evidence" value="ECO:0007669"/>
    <property type="project" value="TreeGrafter"/>
</dbReference>
<comment type="subcellular location">
    <subcellularLocation>
        <location evidence="1">Lysosome</location>
    </subcellularLocation>
    <subcellularLocation>
        <location evidence="2">Nucleus</location>
        <location evidence="2">Nuclear pore complex</location>
    </subcellularLocation>
</comment>
<dbReference type="GO" id="GO:0032527">
    <property type="term" value="P:protein exit from endoplasmic reticulum"/>
    <property type="evidence" value="ECO:0007669"/>
    <property type="project" value="TreeGrafter"/>
</dbReference>
<evidence type="ECO:0000256" key="5">
    <source>
        <dbReference type="ARBA" id="ARBA00022448"/>
    </source>
</evidence>
<feature type="repeat" description="WD" evidence="14">
    <location>
        <begin position="282"/>
        <end position="314"/>
    </location>
</feature>
<evidence type="ECO:0000313" key="16">
    <source>
        <dbReference type="Proteomes" id="UP001497525"/>
    </source>
</evidence>
<proteinExistence type="inferred from homology"/>
<evidence type="ECO:0000256" key="11">
    <source>
        <dbReference type="ARBA" id="ARBA00023132"/>
    </source>
</evidence>
<dbReference type="GO" id="GO:0032008">
    <property type="term" value="P:positive regulation of TOR signaling"/>
    <property type="evidence" value="ECO:0007669"/>
    <property type="project" value="TreeGrafter"/>
</dbReference>
<evidence type="ECO:0000256" key="13">
    <source>
        <dbReference type="ARBA" id="ARBA00023242"/>
    </source>
</evidence>
<evidence type="ECO:0000256" key="6">
    <source>
        <dbReference type="ARBA" id="ARBA00022574"/>
    </source>
</evidence>
<evidence type="ECO:0000256" key="10">
    <source>
        <dbReference type="ARBA" id="ARBA00023010"/>
    </source>
</evidence>
<dbReference type="InterPro" id="IPR001680">
    <property type="entry name" value="WD40_rpt"/>
</dbReference>
<dbReference type="GO" id="GO:0005764">
    <property type="term" value="C:lysosome"/>
    <property type="evidence" value="ECO:0007669"/>
    <property type="project" value="UniProtKB-SubCell"/>
</dbReference>
<reference evidence="15" key="1">
    <citation type="submission" date="2024-06" db="EMBL/GenBank/DDBJ databases">
        <authorList>
            <person name="Liu X."/>
            <person name="Lenzi L."/>
            <person name="Haldenby T S."/>
            <person name="Uol C."/>
        </authorList>
    </citation>
    <scope>NUCLEOTIDE SEQUENCE</scope>
</reference>
<dbReference type="GO" id="GO:0051028">
    <property type="term" value="P:mRNA transport"/>
    <property type="evidence" value="ECO:0007669"/>
    <property type="project" value="UniProtKB-KW"/>
</dbReference>
<evidence type="ECO:0000313" key="15">
    <source>
        <dbReference type="EMBL" id="CAL5137381.1"/>
    </source>
</evidence>
<keyword evidence="12" id="KW-0458">Lysosome</keyword>
<evidence type="ECO:0000256" key="3">
    <source>
        <dbReference type="ARBA" id="ARBA00010102"/>
    </source>
</evidence>
<dbReference type="Pfam" id="PF00400">
    <property type="entry name" value="WD40"/>
    <property type="match status" value="5"/>
</dbReference>
<dbReference type="GO" id="GO:0006606">
    <property type="term" value="P:protein import into nucleus"/>
    <property type="evidence" value="ECO:0007669"/>
    <property type="project" value="TreeGrafter"/>
</dbReference>
<protein>
    <recommendedName>
        <fullName evidence="4">Protein SEC13 homolog</fullName>
    </recommendedName>
</protein>
<sequence>MSGTQTIDTNHEDIIHDAQLDYYGTTLATASSDESIKIFDIRNRKQVLVANLHEHQGPIWCLSWSHPMYGGLLASCGYDRRVIIWRETNARWEKIYEYAEHASSVNCVSFAPHLFGLMLACASSDGTISILTSDDAVNWRALRIPDAHAIGANCVSWAPAVNADFLLNPSVAKSVSPLVKRIVSGGCDSLIKIWREDTSSGNAEWVEETRLEGHSDWVRDVAWAPTLNLARQLIASCGQDGRVIVWQSVSADEGTGTNVTQVVDPKDYPHRSGATSWRPVVLNTYPDVVWHVSWSVTGNVLAVSGGDNKVTLWKETLEGVWIALSEISRNQGTASLLGADEQSQASNQSVGQVAS</sequence>
<dbReference type="SUPFAM" id="SSF50978">
    <property type="entry name" value="WD40 repeat-like"/>
    <property type="match status" value="1"/>
</dbReference>
<evidence type="ECO:0000256" key="14">
    <source>
        <dbReference type="PROSITE-ProRule" id="PRU00221"/>
    </source>
</evidence>
<feature type="repeat" description="WD" evidence="14">
    <location>
        <begin position="52"/>
        <end position="85"/>
    </location>
</feature>
<evidence type="ECO:0000256" key="9">
    <source>
        <dbReference type="ARBA" id="ARBA00022927"/>
    </source>
</evidence>
<dbReference type="PANTHER" id="PTHR11024:SF2">
    <property type="entry name" value="PROTEIN SEC13 HOMOLOG"/>
    <property type="match status" value="1"/>
</dbReference>
<evidence type="ECO:0000256" key="4">
    <source>
        <dbReference type="ARBA" id="ARBA00019195"/>
    </source>
</evidence>
<evidence type="ECO:0000256" key="2">
    <source>
        <dbReference type="ARBA" id="ARBA00004567"/>
    </source>
</evidence>
<keyword evidence="9" id="KW-0653">Protein transport</keyword>
<dbReference type="PROSITE" id="PS50082">
    <property type="entry name" value="WD_REPEATS_2"/>
    <property type="match status" value="4"/>
</dbReference>
<dbReference type="SMART" id="SM00320">
    <property type="entry name" value="WD40"/>
    <property type="match status" value="6"/>
</dbReference>
<comment type="caution">
    <text evidence="15">The sequence shown here is derived from an EMBL/GenBank/DDBJ whole genome shotgun (WGS) entry which is preliminary data.</text>
</comment>
<dbReference type="EMBL" id="CAXLJL010000379">
    <property type="protein sequence ID" value="CAL5137381.1"/>
    <property type="molecule type" value="Genomic_DNA"/>
</dbReference>
<organism evidence="15 16">
    <name type="scientific">Calicophoron daubneyi</name>
    <name type="common">Rumen fluke</name>
    <name type="synonym">Paramphistomum daubneyi</name>
    <dbReference type="NCBI Taxonomy" id="300641"/>
    <lineage>
        <taxon>Eukaryota</taxon>
        <taxon>Metazoa</taxon>
        <taxon>Spiralia</taxon>
        <taxon>Lophotrochozoa</taxon>
        <taxon>Platyhelminthes</taxon>
        <taxon>Trematoda</taxon>
        <taxon>Digenea</taxon>
        <taxon>Plagiorchiida</taxon>
        <taxon>Pronocephalata</taxon>
        <taxon>Paramphistomoidea</taxon>
        <taxon>Paramphistomidae</taxon>
        <taxon>Calicophoron</taxon>
    </lineage>
</organism>
<evidence type="ECO:0000256" key="7">
    <source>
        <dbReference type="ARBA" id="ARBA00022737"/>
    </source>
</evidence>
<comment type="similarity">
    <text evidence="3">Belongs to the WD repeat SEC13 family.</text>
</comment>
<feature type="repeat" description="WD" evidence="14">
    <location>
        <begin position="8"/>
        <end position="49"/>
    </location>
</feature>
<dbReference type="Gene3D" id="2.130.10.10">
    <property type="entry name" value="YVTN repeat-like/Quinoprotein amine dehydrogenase"/>
    <property type="match status" value="1"/>
</dbReference>
<feature type="repeat" description="WD" evidence="14">
    <location>
        <begin position="211"/>
        <end position="247"/>
    </location>
</feature>
<keyword evidence="7" id="KW-0677">Repeat</keyword>
<dbReference type="PROSITE" id="PS50294">
    <property type="entry name" value="WD_REPEATS_REGION"/>
    <property type="match status" value="1"/>
</dbReference>
<dbReference type="GO" id="GO:0031080">
    <property type="term" value="C:nuclear pore outer ring"/>
    <property type="evidence" value="ECO:0007669"/>
    <property type="project" value="TreeGrafter"/>
</dbReference>
<dbReference type="GO" id="GO:0090114">
    <property type="term" value="P:COPII-coated vesicle budding"/>
    <property type="evidence" value="ECO:0007669"/>
    <property type="project" value="TreeGrafter"/>
</dbReference>
<keyword evidence="11" id="KW-0906">Nuclear pore complex</keyword>
<dbReference type="PANTHER" id="PTHR11024">
    <property type="entry name" value="NUCLEAR PORE COMPLEX PROTEIN SEC13 / SEH1 FAMILY MEMBER"/>
    <property type="match status" value="1"/>
</dbReference>
<dbReference type="InterPro" id="IPR037363">
    <property type="entry name" value="Sec13/Seh1_fam"/>
</dbReference>